<dbReference type="KEGG" id="rmai:MACH21_19370"/>
<evidence type="ECO:0000313" key="1">
    <source>
        <dbReference type="EMBL" id="BDW85760.1"/>
    </source>
</evidence>
<dbReference type="NCBIfam" id="TIGR04417">
    <property type="entry name" value="PFTS_polysacc"/>
    <property type="match status" value="1"/>
</dbReference>
<dbReference type="InterPro" id="IPR030932">
    <property type="entry name" value="PFTS_polysacc"/>
</dbReference>
<keyword evidence="2" id="KW-1185">Reference proteome</keyword>
<evidence type="ECO:0000313" key="2">
    <source>
        <dbReference type="Proteomes" id="UP001337723"/>
    </source>
</evidence>
<name>A0AA48H6M3_9RHOB</name>
<organism evidence="1 2">
    <name type="scientific">Roseicyclus marinus</name>
    <dbReference type="NCBI Taxonomy" id="2161673"/>
    <lineage>
        <taxon>Bacteria</taxon>
        <taxon>Pseudomonadati</taxon>
        <taxon>Pseudomonadota</taxon>
        <taxon>Alphaproteobacteria</taxon>
        <taxon>Rhodobacterales</taxon>
        <taxon>Roseobacteraceae</taxon>
        <taxon>Roseicyclus</taxon>
    </lineage>
</organism>
<reference evidence="1 2" key="1">
    <citation type="submission" date="2023-01" db="EMBL/GenBank/DDBJ databases">
        <title>Complete genome sequence of Roseicyclus marinus strain Dej080120_10.</title>
        <authorList>
            <person name="Ueki S."/>
            <person name="Maruyama F."/>
        </authorList>
    </citation>
    <scope>NUCLEOTIDE SEQUENCE [LARGE SCALE GENOMIC DNA]</scope>
    <source>
        <strain evidence="1 2">Dej080120_10</strain>
    </source>
</reference>
<dbReference type="Proteomes" id="UP001337723">
    <property type="component" value="Chromosome"/>
</dbReference>
<dbReference type="EMBL" id="AP027266">
    <property type="protein sequence ID" value="BDW85760.1"/>
    <property type="molecule type" value="Genomic_DNA"/>
</dbReference>
<proteinExistence type="predicted"/>
<gene>
    <name evidence="1" type="ORF">MACH21_19370</name>
</gene>
<sequence>MAVTGLARGMRQIMRTLISASRGRLWAAPGAPYDVAVELPASFLRGTVHNADYNFSDWLQRRAPEGGLWLHSNRRVPEKGRKIAESPLPDFPDLSARAAFGFSALRLTVGAMVGLLFARPEGAIILPETVMLAHARAVGVDRLARNYYFENSRWFSRPLFTRWAAGAAGSRAVLAFYSTNTDECLRLAPSDRMPCFTPGYQSMDWDRYLVWDDHQADLLSAWGHERLRACVVGPVPLTDSTADLPHIPQRSVAVFDVAPLRPAGLAAIGLVSEYYRDSIAAAFLDDLREQSRHAGITLVLKQKRERKSSAPPLYEAALRRMQNAPHAIIVDPQISAARVVAACAATVSMPFSSPSLIAAREGKPAIFYDPTGRLIASSRQAHGLNLIQGTDALGHWLQGTVSAGMAAPSGENE</sequence>
<accession>A0AA48H6M3</accession>
<dbReference type="AlphaFoldDB" id="A0AA48H6M3"/>
<protein>
    <submittedName>
        <fullName evidence="1">Uncharacterized protein</fullName>
    </submittedName>
</protein>